<proteinExistence type="predicted"/>
<evidence type="ECO:0000256" key="3">
    <source>
        <dbReference type="ARBA" id="ARBA00022989"/>
    </source>
</evidence>
<reference evidence="7 8" key="1">
    <citation type="submission" date="2016-11" db="EMBL/GenBank/DDBJ databases">
        <authorList>
            <person name="Jaros S."/>
            <person name="Januszkiewicz K."/>
            <person name="Wedrychowicz H."/>
        </authorList>
    </citation>
    <scope>NUCLEOTIDE SEQUENCE [LARGE SCALE GENOMIC DNA]</scope>
    <source>
        <strain evidence="7 8">DSM 29589</strain>
    </source>
</reference>
<keyword evidence="2" id="KW-0812">Transmembrane</keyword>
<dbReference type="PANTHER" id="PTHR36985">
    <property type="entry name" value="TRANSLOCATION AND ASSEMBLY MODULE SUBUNIT TAMB"/>
    <property type="match status" value="1"/>
</dbReference>
<keyword evidence="4" id="KW-0472">Membrane</keyword>
<protein>
    <submittedName>
        <fullName evidence="7">Autotransporter secretion inner membrane protein TamB</fullName>
    </submittedName>
</protein>
<keyword evidence="8" id="KW-1185">Reference proteome</keyword>
<evidence type="ECO:0000256" key="1">
    <source>
        <dbReference type="ARBA" id="ARBA00004167"/>
    </source>
</evidence>
<keyword evidence="5" id="KW-0732">Signal</keyword>
<evidence type="ECO:0000259" key="6">
    <source>
        <dbReference type="Pfam" id="PF04357"/>
    </source>
</evidence>
<evidence type="ECO:0000256" key="4">
    <source>
        <dbReference type="ARBA" id="ARBA00023136"/>
    </source>
</evidence>
<dbReference type="RefSeq" id="WP_073031346.1">
    <property type="nucleotide sequence ID" value="NZ_BMLR01000001.1"/>
</dbReference>
<evidence type="ECO:0000256" key="5">
    <source>
        <dbReference type="SAM" id="SignalP"/>
    </source>
</evidence>
<gene>
    <name evidence="7" type="ORF">SAMN05444398_10119</name>
</gene>
<dbReference type="InterPro" id="IPR007452">
    <property type="entry name" value="TamB_C"/>
</dbReference>
<dbReference type="GO" id="GO:0009306">
    <property type="term" value="P:protein secretion"/>
    <property type="evidence" value="ECO:0007669"/>
    <property type="project" value="InterPro"/>
</dbReference>
<evidence type="ECO:0000313" key="7">
    <source>
        <dbReference type="EMBL" id="SHK93385.1"/>
    </source>
</evidence>
<organism evidence="7 8">
    <name type="scientific">Roseovarius pacificus</name>
    <dbReference type="NCBI Taxonomy" id="337701"/>
    <lineage>
        <taxon>Bacteria</taxon>
        <taxon>Pseudomonadati</taxon>
        <taxon>Pseudomonadota</taxon>
        <taxon>Alphaproteobacteria</taxon>
        <taxon>Rhodobacterales</taxon>
        <taxon>Roseobacteraceae</taxon>
        <taxon>Roseovarius</taxon>
    </lineage>
</organism>
<keyword evidence="3" id="KW-1133">Transmembrane helix</keyword>
<evidence type="ECO:0000256" key="2">
    <source>
        <dbReference type="ARBA" id="ARBA00022692"/>
    </source>
</evidence>
<comment type="subcellular location">
    <subcellularLocation>
        <location evidence="1">Membrane</location>
        <topology evidence="1">Single-pass membrane protein</topology>
    </subcellularLocation>
</comment>
<feature type="signal peptide" evidence="5">
    <location>
        <begin position="1"/>
        <end position="19"/>
    </location>
</feature>
<dbReference type="Pfam" id="PF04357">
    <property type="entry name" value="TamB"/>
    <property type="match status" value="1"/>
</dbReference>
<dbReference type="STRING" id="337701.SAMN05444398_10119"/>
<accession>A0A1M6WIN0</accession>
<dbReference type="AlphaFoldDB" id="A0A1M6WIN0"/>
<sequence>MRTVLSIAIFLVWATGLWAQNADDSAETARDRGLLQGFIEDNLSDAGREVRIEGFAGALSSQATLEEMTIADDQGVWLTLRGVTLDWTRSALLRGRLEVDRLTAEEILIPRLPQTEGGVETEDAVAQPFALPDLPVSVQIGELRADKVALGAPILGEAADFSAEGALSLAGGAGDATLTIERLERNDTFTLEAEYSNETRILALDLDLTEDQGGILSGVLNLPERPALGLRVTGEGPIDAYEARVALTRNGVQRLGGTVSTESVSQAPDAPDTQDAVTRRFAARLGGDIRPFFTSELRRFFGARSRLVLNGWRTAGGGTVLEEMTLQTAQLQLSGGLELDSRGWPVRFDLDGSLGGEGLVRLPVSGPPLRLETAQISAAYDASLGETWRATAQMVGLQQEGLRLQHAQLAGDGRIVLEGVRQVSGDMNFALSGLQHDDPALAQAIGPAPEGRTQFSWRDGEPFHIRNLALSSGDLTLSATGNVDGLADGFPVSGNATLQAGDLTRFAAIAERDLAGSAEANLSGTAAILGGAFDLNLDATTNALAIGEPRLDRLLVPETRLNIAVQRDETGTALKRLSVDSSAVEALISGRLDETSGTLNVDARLSDVSLVEPRLAGPASVTGDIGWTQSGGLTLTGLNAQVADATLTATGQLDPADPALPVNGTATLEAADLARFARLAGRPLAGQLSLQATGEGAVKGDTAMIDATLNGQNLRSGIASLDNLLTGTVSARLDASRSDGMIDLRTLRLDTPRLTVDANGSGAGAPVQITARLANLGLLADGLDGPAEARGTVRLRDDMGRDIAVDLNASGPGGTVAQVSGTIRDHGQSLDLTMNGNAPLALANRFIAPRSASGMARFDLRIAGAPALSSASGRITLTDGRVALPSLSMAFANMNGTIDLTGERANLQISADGREGGSVLLRGPINLAAPYPADLSILLNALRQSDPDLYTTQVSGMVTVNGPLLGGARIGGQLQLDETEIRVPSSTIASVGLLPQIRHVGEPSNVTTTRRRAGLIQEEEPPAGPALALDLTISAPNRIFVRGRGLDAELGGRIRVTGTTNDVVPSGMFELIRGRLDILGKRLILDEGRIDLRGAFDPYLRFVASTESEDATLRVVIDGLASAPEITFTSTPDLPQEEVVARLIFGRGLDKISAFQAAQLAAAVATLAGRMDDGLLGGLRESVGLSNLDVTTADDGSTQLSAGAYVSENIYSEISADSGGNQQIDLNLDLSRSVTVKGRLDSEGSTGIGIYFEKDY</sequence>
<dbReference type="Proteomes" id="UP000183974">
    <property type="component" value="Unassembled WGS sequence"/>
</dbReference>
<name>A0A1M6WIN0_9RHOB</name>
<feature type="chain" id="PRO_5012002832" evidence="5">
    <location>
        <begin position="20"/>
        <end position="1256"/>
    </location>
</feature>
<dbReference type="OrthoDB" id="7784409at2"/>
<dbReference type="PANTHER" id="PTHR36985:SF1">
    <property type="entry name" value="TRANSLOCATION AND ASSEMBLY MODULE SUBUNIT TAMB"/>
    <property type="match status" value="1"/>
</dbReference>
<evidence type="ECO:0000313" key="8">
    <source>
        <dbReference type="Proteomes" id="UP000183974"/>
    </source>
</evidence>
<dbReference type="GO" id="GO:0005886">
    <property type="term" value="C:plasma membrane"/>
    <property type="evidence" value="ECO:0007669"/>
    <property type="project" value="InterPro"/>
</dbReference>
<dbReference type="EMBL" id="FRBR01000001">
    <property type="protein sequence ID" value="SHK93385.1"/>
    <property type="molecule type" value="Genomic_DNA"/>
</dbReference>
<dbReference type="GO" id="GO:0097347">
    <property type="term" value="C:TAM protein secretion complex"/>
    <property type="evidence" value="ECO:0007669"/>
    <property type="project" value="TreeGrafter"/>
</dbReference>
<feature type="domain" description="Translocation and assembly module TamB C-terminal" evidence="6">
    <location>
        <begin position="913"/>
        <end position="1256"/>
    </location>
</feature>